<keyword evidence="2" id="KW-0812">Transmembrane</keyword>
<organism evidence="3 4">
    <name type="scientific">Marasmius oreades</name>
    <name type="common">fairy-ring Marasmius</name>
    <dbReference type="NCBI Taxonomy" id="181124"/>
    <lineage>
        <taxon>Eukaryota</taxon>
        <taxon>Fungi</taxon>
        <taxon>Dikarya</taxon>
        <taxon>Basidiomycota</taxon>
        <taxon>Agaricomycotina</taxon>
        <taxon>Agaricomycetes</taxon>
        <taxon>Agaricomycetidae</taxon>
        <taxon>Agaricales</taxon>
        <taxon>Marasmiineae</taxon>
        <taxon>Marasmiaceae</taxon>
        <taxon>Marasmius</taxon>
    </lineage>
</organism>
<dbReference type="GeneID" id="66071632"/>
<feature type="compositionally biased region" description="Polar residues" evidence="1">
    <location>
        <begin position="153"/>
        <end position="169"/>
    </location>
</feature>
<feature type="region of interest" description="Disordered" evidence="1">
    <location>
        <begin position="1"/>
        <end position="63"/>
    </location>
</feature>
<accession>A0A9P7UKV4</accession>
<evidence type="ECO:0000313" key="3">
    <source>
        <dbReference type="EMBL" id="KAG7086612.1"/>
    </source>
</evidence>
<dbReference type="Proteomes" id="UP001049176">
    <property type="component" value="Chromosome 10"/>
</dbReference>
<feature type="compositionally biased region" description="Polar residues" evidence="1">
    <location>
        <begin position="1"/>
        <end position="10"/>
    </location>
</feature>
<proteinExistence type="predicted"/>
<dbReference type="AlphaFoldDB" id="A0A9P7UKV4"/>
<sequence>MPANLSSQRSYPIPPLERRQSGDDDDDDDDGKNTLSRSSTHHSTTGTMTSIFPNSSGSHNQTLGNRSSSGAIAGGVIGGICGSALVCLFFWCWRRRNHRSRSRTLVDIDEPMYQTTSAGPSSKDLDQQLETPFVGVNMPGIRQVNHNQDDSHNQAPSAGTQNISRSPTEPLSHVQKIVSNPDCSSTSLLDKAALIAYRKGSEMDTTGPSSWKRTEAQIARSITSRTTSTSGTTSQGFESGPTISRSDSSNSPSPRRSLDSSSATADAIPPRTRHEKRPPPQVRLTIDGTYVDGRRVSDGGNNDEDEVADLQRRIQALAQENALLALRAEAPPAYH</sequence>
<dbReference type="KEGG" id="more:E1B28_002556"/>
<keyword evidence="2" id="KW-0472">Membrane</keyword>
<protein>
    <submittedName>
        <fullName evidence="3">Uncharacterized protein</fullName>
    </submittedName>
</protein>
<dbReference type="OrthoDB" id="10615199at2759"/>
<reference evidence="3" key="1">
    <citation type="journal article" date="2021" name="Genome Biol. Evol.">
        <title>The assembled and annotated genome of the fairy-ring fungus Marasmius oreades.</title>
        <authorList>
            <person name="Hiltunen M."/>
            <person name="Ament-Velasquez S.L."/>
            <person name="Johannesson H."/>
        </authorList>
    </citation>
    <scope>NUCLEOTIDE SEQUENCE</scope>
    <source>
        <strain evidence="3">03SP1</strain>
    </source>
</reference>
<dbReference type="RefSeq" id="XP_043003083.1">
    <property type="nucleotide sequence ID" value="XM_043159482.1"/>
</dbReference>
<dbReference type="EMBL" id="CM032190">
    <property type="protein sequence ID" value="KAG7086612.1"/>
    <property type="molecule type" value="Genomic_DNA"/>
</dbReference>
<comment type="caution">
    <text evidence="3">The sequence shown here is derived from an EMBL/GenBank/DDBJ whole genome shotgun (WGS) entry which is preliminary data.</text>
</comment>
<feature type="compositionally biased region" description="Polar residues" evidence="1">
    <location>
        <begin position="51"/>
        <end position="63"/>
    </location>
</feature>
<keyword evidence="2" id="KW-1133">Transmembrane helix</keyword>
<gene>
    <name evidence="3" type="ORF">E1B28_002556</name>
</gene>
<feature type="compositionally biased region" description="Low complexity" evidence="1">
    <location>
        <begin position="34"/>
        <end position="50"/>
    </location>
</feature>
<keyword evidence="4" id="KW-1185">Reference proteome</keyword>
<evidence type="ECO:0000256" key="1">
    <source>
        <dbReference type="SAM" id="MobiDB-lite"/>
    </source>
</evidence>
<feature type="compositionally biased region" description="Low complexity" evidence="1">
    <location>
        <begin position="221"/>
        <end position="262"/>
    </location>
</feature>
<feature type="region of interest" description="Disordered" evidence="1">
    <location>
        <begin position="140"/>
        <end position="173"/>
    </location>
</feature>
<evidence type="ECO:0000256" key="2">
    <source>
        <dbReference type="SAM" id="Phobius"/>
    </source>
</evidence>
<evidence type="ECO:0000313" key="4">
    <source>
        <dbReference type="Proteomes" id="UP001049176"/>
    </source>
</evidence>
<feature type="transmembrane region" description="Helical" evidence="2">
    <location>
        <begin position="71"/>
        <end position="93"/>
    </location>
</feature>
<feature type="region of interest" description="Disordered" evidence="1">
    <location>
        <begin position="200"/>
        <end position="304"/>
    </location>
</feature>
<name>A0A9P7UKV4_9AGAR</name>